<feature type="compositionally biased region" description="Polar residues" evidence="1">
    <location>
        <begin position="317"/>
        <end position="332"/>
    </location>
</feature>
<dbReference type="AlphaFoldDB" id="A0A1G4IEQ7"/>
<sequence>MTFVVMCDGGPASLKAVSWASVPGYMMRQHEGEQLILLHIWERCGLPSPLQFDSPESVPQPPEEAGTAKRLPPSIAIHKTLETIMGSKATRDTLNYKLETMALQETPLNTPRSIRASMEISHGADPPRPGSRQRLSTRGGMSGKRDAEHHQQAAPEQTTEELETAARELAEEVERRRAGIIAQYAEDRLKHHNAGALLLGAGNTTENKYISVGHVSRAVLSKIRQTYPLWFIKGNGTTLRLNTTALRHVVVLLPRPGEEGALIRDCSVVQYALGRCREGSGDVVCAVVIAEGCTPPEEIELYTQTLERLLQGQEGSINAESLISPKQEQQAPKGNEEQPQNQEAQPMAESMVPSTTEGAADANPTTATEGPAVTQEQDAHQEDEWPKVSVCQLHATKQVTEPTATRVPIQVVKFLQQRKTDVIVIASTVVEELQLALLGMTKQHVLVVPTPEPATLVSRTEPTPDPSKETSIL</sequence>
<dbReference type="VEuPathDB" id="TriTrypDB:TEOVI_000235800"/>
<dbReference type="EMBL" id="CZPT02001525">
    <property type="protein sequence ID" value="SCU70783.1"/>
    <property type="molecule type" value="Genomic_DNA"/>
</dbReference>
<keyword evidence="3" id="KW-1185">Reference proteome</keyword>
<feature type="region of interest" description="Disordered" evidence="1">
    <location>
        <begin position="118"/>
        <end position="164"/>
    </location>
</feature>
<gene>
    <name evidence="2" type="ORF">TEOVI_000235800</name>
</gene>
<feature type="region of interest" description="Disordered" evidence="1">
    <location>
        <begin position="51"/>
        <end position="71"/>
    </location>
</feature>
<name>A0A1G4IEQ7_TRYEQ</name>
<comment type="caution">
    <text evidence="2">The sequence shown here is derived from an EMBL/GenBank/DDBJ whole genome shotgun (WGS) entry which is preliminary data.</text>
</comment>
<reference evidence="2" key="1">
    <citation type="submission" date="2016-09" db="EMBL/GenBank/DDBJ databases">
        <authorList>
            <person name="Hebert L."/>
            <person name="Moumen B."/>
        </authorList>
    </citation>
    <scope>NUCLEOTIDE SEQUENCE [LARGE SCALE GENOMIC DNA]</scope>
    <source>
        <strain evidence="2">OVI</strain>
    </source>
</reference>
<feature type="compositionally biased region" description="Low complexity" evidence="1">
    <location>
        <begin position="337"/>
        <end position="349"/>
    </location>
</feature>
<evidence type="ECO:0000313" key="2">
    <source>
        <dbReference type="EMBL" id="SCU70783.1"/>
    </source>
</evidence>
<protein>
    <submittedName>
        <fullName evidence="2">Uncharacterized protein</fullName>
    </submittedName>
</protein>
<dbReference type="RefSeq" id="XP_067081543.1">
    <property type="nucleotide sequence ID" value="XM_067225442.1"/>
</dbReference>
<evidence type="ECO:0000313" key="3">
    <source>
        <dbReference type="Proteomes" id="UP000195570"/>
    </source>
</evidence>
<evidence type="ECO:0000256" key="1">
    <source>
        <dbReference type="SAM" id="MobiDB-lite"/>
    </source>
</evidence>
<dbReference type="GeneID" id="92376298"/>
<accession>A0A1G4IEQ7</accession>
<organism evidence="2 3">
    <name type="scientific">Trypanosoma equiperdum</name>
    <dbReference type="NCBI Taxonomy" id="5694"/>
    <lineage>
        <taxon>Eukaryota</taxon>
        <taxon>Discoba</taxon>
        <taxon>Euglenozoa</taxon>
        <taxon>Kinetoplastea</taxon>
        <taxon>Metakinetoplastina</taxon>
        <taxon>Trypanosomatida</taxon>
        <taxon>Trypanosomatidae</taxon>
        <taxon>Trypanosoma</taxon>
    </lineage>
</organism>
<dbReference type="Proteomes" id="UP000195570">
    <property type="component" value="Unassembled WGS sequence"/>
</dbReference>
<proteinExistence type="predicted"/>
<feature type="region of interest" description="Disordered" evidence="1">
    <location>
        <begin position="317"/>
        <end position="384"/>
    </location>
</feature>
<feature type="compositionally biased region" description="Polar residues" evidence="1">
    <location>
        <begin position="352"/>
        <end position="368"/>
    </location>
</feature>